<dbReference type="RefSeq" id="XP_019739106.1">
    <property type="nucleotide sequence ID" value="XM_019883547.1"/>
</dbReference>
<evidence type="ECO:0000256" key="3">
    <source>
        <dbReference type="ARBA" id="ARBA00022801"/>
    </source>
</evidence>
<feature type="domain" description="Peptidase S1" evidence="9">
    <location>
        <begin position="35"/>
        <end position="272"/>
    </location>
</feature>
<keyword evidence="6" id="KW-0325">Glycoprotein</keyword>
<dbReference type="Gene3D" id="2.40.10.10">
    <property type="entry name" value="Trypsin-like serine proteases"/>
    <property type="match status" value="1"/>
</dbReference>
<dbReference type="OMA" id="NPHESSH"/>
<dbReference type="PANTHER" id="PTHR24253:SF144">
    <property type="entry name" value="CHYMOTRYPSIN-LIKE PROTEASE CTRL-1-RELATED"/>
    <property type="match status" value="1"/>
</dbReference>
<dbReference type="GO" id="GO:0004252">
    <property type="term" value="F:serine-type endopeptidase activity"/>
    <property type="evidence" value="ECO:0007669"/>
    <property type="project" value="InterPro"/>
</dbReference>
<reference evidence="10" key="2">
    <citation type="submission" date="2025-09" db="UniProtKB">
        <authorList>
            <consortium name="Ensembl"/>
        </authorList>
    </citation>
    <scope>IDENTIFICATION</scope>
</reference>
<dbReference type="InterPro" id="IPR009003">
    <property type="entry name" value="Peptidase_S1_PA"/>
</dbReference>
<evidence type="ECO:0000256" key="5">
    <source>
        <dbReference type="ARBA" id="ARBA00023157"/>
    </source>
</evidence>
<dbReference type="InterPro" id="IPR001254">
    <property type="entry name" value="Trypsin_dom"/>
</dbReference>
<dbReference type="STRING" id="109280.ENSHCOP00000015605"/>
<evidence type="ECO:0000259" key="9">
    <source>
        <dbReference type="PROSITE" id="PS50240"/>
    </source>
</evidence>
<dbReference type="GeneID" id="109523990"/>
<dbReference type="CDD" id="cd00190">
    <property type="entry name" value="Tryp_SPc"/>
    <property type="match status" value="1"/>
</dbReference>
<keyword evidence="5" id="KW-1015">Disulfide bond</keyword>
<dbReference type="InterPro" id="IPR001314">
    <property type="entry name" value="Peptidase_S1A"/>
</dbReference>
<dbReference type="AlphaFoldDB" id="A0A3Q3DM52"/>
<keyword evidence="11" id="KW-1185">Reference proteome</keyword>
<dbReference type="InterPro" id="IPR043504">
    <property type="entry name" value="Peptidase_S1_PA_chymotrypsin"/>
</dbReference>
<dbReference type="Proteomes" id="UP000264820">
    <property type="component" value="Unplaced"/>
</dbReference>
<proteinExistence type="predicted"/>
<dbReference type="InterPro" id="IPR018114">
    <property type="entry name" value="TRYPSIN_HIS"/>
</dbReference>
<evidence type="ECO:0000256" key="8">
    <source>
        <dbReference type="SAM" id="SignalP"/>
    </source>
</evidence>
<name>A0A3Q3DM52_HIPCM</name>
<dbReference type="FunFam" id="2.40.10.10:FF:000116">
    <property type="entry name" value="Serine protease P16"/>
    <property type="match status" value="1"/>
</dbReference>
<feature type="signal peptide" evidence="8">
    <location>
        <begin position="1"/>
        <end position="22"/>
    </location>
</feature>
<keyword evidence="2 8" id="KW-0732">Signal</keyword>
<dbReference type="Pfam" id="PF00089">
    <property type="entry name" value="Trypsin"/>
    <property type="match status" value="1"/>
</dbReference>
<keyword evidence="3 7" id="KW-0378">Hydrolase</keyword>
<dbReference type="GeneTree" id="ENSGT00940000166391"/>
<reference evidence="10" key="1">
    <citation type="submission" date="2025-08" db="UniProtKB">
        <authorList>
            <consortium name="Ensembl"/>
        </authorList>
    </citation>
    <scope>IDENTIFICATION</scope>
</reference>
<protein>
    <submittedName>
        <fullName evidence="10">Zgc:92313</fullName>
    </submittedName>
</protein>
<keyword evidence="1 7" id="KW-0645">Protease</keyword>
<evidence type="ECO:0000256" key="6">
    <source>
        <dbReference type="ARBA" id="ARBA00023180"/>
    </source>
</evidence>
<sequence>MSLKSRLIATFLGVASFLFSYAEECGRPTLQENRIVGGMDAVDGVWPWQVSVQKDNGHVCGGSIITKNWILSAAHCFPNPSDVSSYTIYAGWYYLNSFNTHQSAHRVNYVVIPSGYVEPHSGKDVALVRLATPLTWSDWIRPVCLPASGTLFPGGMLCYVTGWGDIRNSVPLPGAGPLQEVQVPIISEGSCREMYQTEQVDILYDMICAGYRKGGRDSCQGDSGGPLVCQMVNGTWVQAGVVSFGLGCAEANQPGVYARLTSYSSFISDNIPEVGLYGRAHRHQLEGSAAALLGCLSAILVPRWL</sequence>
<dbReference type="GO" id="GO:0006508">
    <property type="term" value="P:proteolysis"/>
    <property type="evidence" value="ECO:0007669"/>
    <property type="project" value="UniProtKB-KW"/>
</dbReference>
<dbReference type="PRINTS" id="PR00722">
    <property type="entry name" value="CHYMOTRYPSIN"/>
</dbReference>
<dbReference type="SUPFAM" id="SSF50494">
    <property type="entry name" value="Trypsin-like serine proteases"/>
    <property type="match status" value="1"/>
</dbReference>
<evidence type="ECO:0000256" key="4">
    <source>
        <dbReference type="ARBA" id="ARBA00022825"/>
    </source>
</evidence>
<evidence type="ECO:0000256" key="2">
    <source>
        <dbReference type="ARBA" id="ARBA00022729"/>
    </source>
</evidence>
<dbReference type="PROSITE" id="PS00134">
    <property type="entry name" value="TRYPSIN_HIS"/>
    <property type="match status" value="1"/>
</dbReference>
<accession>A0A3Q3DM52</accession>
<keyword evidence="4 7" id="KW-0720">Serine protease</keyword>
<organism evidence="10 11">
    <name type="scientific">Hippocampus comes</name>
    <name type="common">Tiger tail seahorse</name>
    <dbReference type="NCBI Taxonomy" id="109280"/>
    <lineage>
        <taxon>Eukaryota</taxon>
        <taxon>Metazoa</taxon>
        <taxon>Chordata</taxon>
        <taxon>Craniata</taxon>
        <taxon>Vertebrata</taxon>
        <taxon>Euteleostomi</taxon>
        <taxon>Actinopterygii</taxon>
        <taxon>Neopterygii</taxon>
        <taxon>Teleostei</taxon>
        <taxon>Neoteleostei</taxon>
        <taxon>Acanthomorphata</taxon>
        <taxon>Syngnathiaria</taxon>
        <taxon>Syngnathiformes</taxon>
        <taxon>Syngnathoidei</taxon>
        <taxon>Syngnathidae</taxon>
        <taxon>Hippocampus</taxon>
    </lineage>
</organism>
<dbReference type="Ensembl" id="ENSHCOT00000023566.1">
    <property type="protein sequence ID" value="ENSHCOP00000015605.1"/>
    <property type="gene ID" value="ENSHCOG00000019241.1"/>
</dbReference>
<dbReference type="InterPro" id="IPR033116">
    <property type="entry name" value="TRYPSIN_SER"/>
</dbReference>
<dbReference type="PANTHER" id="PTHR24253">
    <property type="entry name" value="TRANSMEMBRANE PROTEASE SERINE"/>
    <property type="match status" value="1"/>
</dbReference>
<feature type="chain" id="PRO_5018758053" evidence="8">
    <location>
        <begin position="23"/>
        <end position="305"/>
    </location>
</feature>
<evidence type="ECO:0000256" key="7">
    <source>
        <dbReference type="RuleBase" id="RU363034"/>
    </source>
</evidence>
<evidence type="ECO:0000256" key="1">
    <source>
        <dbReference type="ARBA" id="ARBA00022670"/>
    </source>
</evidence>
<evidence type="ECO:0000313" key="10">
    <source>
        <dbReference type="Ensembl" id="ENSHCOP00000015605.1"/>
    </source>
</evidence>
<dbReference type="SMART" id="SM00020">
    <property type="entry name" value="Tryp_SPc"/>
    <property type="match status" value="1"/>
</dbReference>
<dbReference type="OrthoDB" id="546450at2759"/>
<dbReference type="PROSITE" id="PS50240">
    <property type="entry name" value="TRYPSIN_DOM"/>
    <property type="match status" value="1"/>
</dbReference>
<evidence type="ECO:0000313" key="11">
    <source>
        <dbReference type="Proteomes" id="UP000264820"/>
    </source>
</evidence>
<dbReference type="PROSITE" id="PS00135">
    <property type="entry name" value="TRYPSIN_SER"/>
    <property type="match status" value="1"/>
</dbReference>